<proteinExistence type="inferred from homology"/>
<feature type="domain" description="Rrn7/TAF1B C-terminal cyclin" evidence="11">
    <location>
        <begin position="355"/>
        <end position="465"/>
    </location>
</feature>
<keyword evidence="7" id="KW-0238">DNA-binding</keyword>
<evidence type="ECO:0000256" key="1">
    <source>
        <dbReference type="ARBA" id="ARBA00004604"/>
    </source>
</evidence>
<feature type="region of interest" description="Disordered" evidence="10">
    <location>
        <begin position="37"/>
        <end position="60"/>
    </location>
</feature>
<dbReference type="GO" id="GO:0070860">
    <property type="term" value="C:RNA polymerase I core factor complex"/>
    <property type="evidence" value="ECO:0007669"/>
    <property type="project" value="InterPro"/>
</dbReference>
<keyword evidence="8" id="KW-0804">Transcription</keyword>
<dbReference type="AlphaFoldDB" id="A0AAN8NY13"/>
<dbReference type="GO" id="GO:0001164">
    <property type="term" value="F:RNA polymerase I core promoter sequence-specific DNA binding"/>
    <property type="evidence" value="ECO:0007669"/>
    <property type="project" value="InterPro"/>
</dbReference>
<dbReference type="InterPro" id="IPR048538">
    <property type="entry name" value="Rrn7_cyclin_C"/>
</dbReference>
<evidence type="ECO:0000259" key="11">
    <source>
        <dbReference type="Pfam" id="PF20645"/>
    </source>
</evidence>
<dbReference type="EMBL" id="JAWJWE010000037">
    <property type="protein sequence ID" value="KAK6625999.1"/>
    <property type="molecule type" value="Genomic_DNA"/>
</dbReference>
<dbReference type="GO" id="GO:0042790">
    <property type="term" value="P:nucleolar large rRNA transcription by RNA polymerase I"/>
    <property type="evidence" value="ECO:0007669"/>
    <property type="project" value="TreeGrafter"/>
</dbReference>
<evidence type="ECO:0000313" key="12">
    <source>
        <dbReference type="EMBL" id="KAK6625999.1"/>
    </source>
</evidence>
<evidence type="ECO:0000256" key="4">
    <source>
        <dbReference type="ARBA" id="ARBA00022771"/>
    </source>
</evidence>
<feature type="region of interest" description="Disordered" evidence="10">
    <location>
        <begin position="149"/>
        <end position="172"/>
    </location>
</feature>
<dbReference type="Proteomes" id="UP001372834">
    <property type="component" value="Unassembled WGS sequence"/>
</dbReference>
<dbReference type="GO" id="GO:0008270">
    <property type="term" value="F:zinc ion binding"/>
    <property type="evidence" value="ECO:0007669"/>
    <property type="project" value="UniProtKB-KW"/>
</dbReference>
<reference evidence="12 13" key="1">
    <citation type="submission" date="2023-10" db="EMBL/GenBank/DDBJ databases">
        <title>Genomes of two closely related lineages of the louse Polyplax serrata with different host specificities.</title>
        <authorList>
            <person name="Martinu J."/>
            <person name="Tarabai H."/>
            <person name="Stefka J."/>
            <person name="Hypsa V."/>
        </authorList>
    </citation>
    <scope>NUCLEOTIDE SEQUENCE [LARGE SCALE GENOMIC DNA]</scope>
    <source>
        <strain evidence="12">HR10_N</strain>
    </source>
</reference>
<dbReference type="PANTHER" id="PTHR31576:SF2">
    <property type="entry name" value="TATA BOX-BINDING PROTEIN-ASSOCIATED FACTOR RNA POLYMERASE I SUBUNIT B"/>
    <property type="match status" value="1"/>
</dbReference>
<keyword evidence="5" id="KW-0862">Zinc</keyword>
<protein>
    <recommendedName>
        <fullName evidence="11">Rrn7/TAF1B C-terminal cyclin domain-containing protein</fullName>
    </recommendedName>
</protein>
<dbReference type="InterPro" id="IPR033599">
    <property type="entry name" value="TAF1B/Rrn7"/>
</dbReference>
<evidence type="ECO:0000256" key="7">
    <source>
        <dbReference type="ARBA" id="ARBA00023125"/>
    </source>
</evidence>
<comment type="caution">
    <text evidence="12">The sequence shown here is derived from an EMBL/GenBank/DDBJ whole genome shotgun (WGS) entry which is preliminary data.</text>
</comment>
<accession>A0AAN8NY13</accession>
<organism evidence="12 13">
    <name type="scientific">Polyplax serrata</name>
    <name type="common">Common mouse louse</name>
    <dbReference type="NCBI Taxonomy" id="468196"/>
    <lineage>
        <taxon>Eukaryota</taxon>
        <taxon>Metazoa</taxon>
        <taxon>Ecdysozoa</taxon>
        <taxon>Arthropoda</taxon>
        <taxon>Hexapoda</taxon>
        <taxon>Insecta</taxon>
        <taxon>Pterygota</taxon>
        <taxon>Neoptera</taxon>
        <taxon>Paraneoptera</taxon>
        <taxon>Psocodea</taxon>
        <taxon>Troctomorpha</taxon>
        <taxon>Phthiraptera</taxon>
        <taxon>Anoplura</taxon>
        <taxon>Polyplacidae</taxon>
        <taxon>Polyplax</taxon>
    </lineage>
</organism>
<feature type="compositionally biased region" description="Basic residues" evidence="10">
    <location>
        <begin position="45"/>
        <end position="54"/>
    </location>
</feature>
<comment type="subcellular location">
    <subcellularLocation>
        <location evidence="1">Nucleus</location>
        <location evidence="1">Nucleolus</location>
    </subcellularLocation>
</comment>
<comment type="similarity">
    <text evidence="2">Belongs to the RRN7/TAF1B family.</text>
</comment>
<evidence type="ECO:0000256" key="8">
    <source>
        <dbReference type="ARBA" id="ARBA00023163"/>
    </source>
</evidence>
<evidence type="ECO:0000256" key="2">
    <source>
        <dbReference type="ARBA" id="ARBA00006899"/>
    </source>
</evidence>
<evidence type="ECO:0000256" key="9">
    <source>
        <dbReference type="ARBA" id="ARBA00023242"/>
    </source>
</evidence>
<dbReference type="Pfam" id="PF20645">
    <property type="entry name" value="Rrn7_cyclin_C"/>
    <property type="match status" value="1"/>
</dbReference>
<evidence type="ECO:0000256" key="5">
    <source>
        <dbReference type="ARBA" id="ARBA00022833"/>
    </source>
</evidence>
<sequence length="806" mass="92261">MVTCETCGGDDFETYAGFMYCATCNTQSQEVHEQEYEYQEADTVRRHKTKKSQSKKKENEHDDGVWTSWEAFNHILFGMTREVERAFSLPPEFQALVLKLWASYLNACRVAFISRHSEAMPQLQFNFKHRDARVLYDLDMDAISSKRSQRSKSVCSASSKTSNTSVSSDSRRSLAKKRSKIISSEYAEHLSQSMASVSSLQDETLESLGRSDLSDMSTDNEGASSSDETLMRCFKNMFSKKDFKAYKTSLKSREHRIRANDLAKKNIRFMAKNKLLSIIHLALLMMGSEIQLSDLLRLIREAHLSYAKVTQFLPKEYKFSKNDCTYIDVISDVLMPTHLSQRKISRQLANLLGIELIQTPNMKSLVKRYCVELNLPEEIVKLSQAVCTKVAPDILRPQLKKQFPCCEAQAMASIIFVMKLLFGLNDKTEYFLSDLATYCNKINEKTTESSVLFVFEDWQKFIECRKAVLIEFHYPTHEQLNNDALISSKKFLHMLYEESKDEHRRERFLPYPKYYTDENFTEALKDILDHLTEPMEIQSIEFRPSLTPQSSYIKSIISNIRETDENPARQKTENVEVPEEILTRSFNDASIDFVYAPEKYLEALRSSELKQPLDLRFYVDSYMNSNLSGGPSSSACHDKSDILLNCSSKYWIYHSSGQNLENFKEKVLENTPQSFQWLVTECARMLEMNIRDLYDDLILGPSLPGWSKNSIFATKSCWPLEWRSPGVVGSVIGCKAAAHISNIPSGSRRYEEIGSGTSPDSYRAVDEETTKFTVGFPGSMVELGPVECLSERGRFCLCSGSGFRLL</sequence>
<feature type="compositionally biased region" description="Low complexity" evidence="10">
    <location>
        <begin position="151"/>
        <end position="168"/>
    </location>
</feature>
<evidence type="ECO:0000256" key="3">
    <source>
        <dbReference type="ARBA" id="ARBA00022723"/>
    </source>
</evidence>
<keyword evidence="6" id="KW-0805">Transcription regulation</keyword>
<keyword evidence="4" id="KW-0863">Zinc-finger</keyword>
<evidence type="ECO:0000256" key="6">
    <source>
        <dbReference type="ARBA" id="ARBA00023015"/>
    </source>
</evidence>
<evidence type="ECO:0000313" key="13">
    <source>
        <dbReference type="Proteomes" id="UP001372834"/>
    </source>
</evidence>
<name>A0AAN8NY13_POLSC</name>
<dbReference type="GO" id="GO:0005668">
    <property type="term" value="C:RNA polymerase transcription factor SL1 complex"/>
    <property type="evidence" value="ECO:0007669"/>
    <property type="project" value="TreeGrafter"/>
</dbReference>
<keyword evidence="9" id="KW-0539">Nucleus</keyword>
<dbReference type="PANTHER" id="PTHR31576">
    <property type="entry name" value="TATA BOX-BINDING PROTEIN-ASSOCIATED FACTOR RNA POLYMERASE I SUBUNIT B"/>
    <property type="match status" value="1"/>
</dbReference>
<gene>
    <name evidence="12" type="ORF">RUM43_006303</name>
</gene>
<evidence type="ECO:0000256" key="10">
    <source>
        <dbReference type="SAM" id="MobiDB-lite"/>
    </source>
</evidence>
<keyword evidence="3" id="KW-0479">Metal-binding</keyword>